<keyword evidence="2" id="KW-1185">Reference proteome</keyword>
<dbReference type="EMBL" id="CADEAL010003335">
    <property type="protein sequence ID" value="CAB1444346.1"/>
    <property type="molecule type" value="Genomic_DNA"/>
</dbReference>
<protein>
    <submittedName>
        <fullName evidence="1">Uncharacterized protein</fullName>
    </submittedName>
</protein>
<dbReference type="Proteomes" id="UP001153269">
    <property type="component" value="Unassembled WGS sequence"/>
</dbReference>
<reference evidence="1" key="1">
    <citation type="submission" date="2020-03" db="EMBL/GenBank/DDBJ databases">
        <authorList>
            <person name="Weist P."/>
        </authorList>
    </citation>
    <scope>NUCLEOTIDE SEQUENCE</scope>
</reference>
<proteinExistence type="predicted"/>
<gene>
    <name evidence="1" type="ORF">PLEPLA_LOCUS32062</name>
</gene>
<sequence>MHTGSWCFGDDGVDFKRGGAKRQLFETTRCSPTCQELQHKALHQNLGVRIPPEAAPHLPSADRKHGTAAEVVNRIIQCHLVPGSRDFVTTSAEGTCPDHRQEEDRRVEKVLKRLSQANVLINRHESD</sequence>
<evidence type="ECO:0000313" key="2">
    <source>
        <dbReference type="Proteomes" id="UP001153269"/>
    </source>
</evidence>
<comment type="caution">
    <text evidence="1">The sequence shown here is derived from an EMBL/GenBank/DDBJ whole genome shotgun (WGS) entry which is preliminary data.</text>
</comment>
<evidence type="ECO:0000313" key="1">
    <source>
        <dbReference type="EMBL" id="CAB1444346.1"/>
    </source>
</evidence>
<name>A0A9N7V5A2_PLEPL</name>
<dbReference type="AlphaFoldDB" id="A0A9N7V5A2"/>
<accession>A0A9N7V5A2</accession>
<organism evidence="1 2">
    <name type="scientific">Pleuronectes platessa</name>
    <name type="common">European plaice</name>
    <dbReference type="NCBI Taxonomy" id="8262"/>
    <lineage>
        <taxon>Eukaryota</taxon>
        <taxon>Metazoa</taxon>
        <taxon>Chordata</taxon>
        <taxon>Craniata</taxon>
        <taxon>Vertebrata</taxon>
        <taxon>Euteleostomi</taxon>
        <taxon>Actinopterygii</taxon>
        <taxon>Neopterygii</taxon>
        <taxon>Teleostei</taxon>
        <taxon>Neoteleostei</taxon>
        <taxon>Acanthomorphata</taxon>
        <taxon>Carangaria</taxon>
        <taxon>Pleuronectiformes</taxon>
        <taxon>Pleuronectoidei</taxon>
        <taxon>Pleuronectidae</taxon>
        <taxon>Pleuronectes</taxon>
    </lineage>
</organism>